<accession>A0A4C1TIT9</accession>
<sequence length="135" mass="14984">MQRSYHVEICSLCLPFGETGVDDVIDHDLGLGLVFDSTPEKSFSLTEGVRNPEDVFVMKDLTYDLDPDSVPARNSDTELQTWVARLHARTQQVKILERAHCTVENAATIFQGQCAAAAARWFADVRGVPLPSTVY</sequence>
<dbReference type="Proteomes" id="UP000299102">
    <property type="component" value="Unassembled WGS sequence"/>
</dbReference>
<reference evidence="1 2" key="1">
    <citation type="journal article" date="2019" name="Commun. Biol.">
        <title>The bagworm genome reveals a unique fibroin gene that provides high tensile strength.</title>
        <authorList>
            <person name="Kono N."/>
            <person name="Nakamura H."/>
            <person name="Ohtoshi R."/>
            <person name="Tomita M."/>
            <person name="Numata K."/>
            <person name="Arakawa K."/>
        </authorList>
    </citation>
    <scope>NUCLEOTIDE SEQUENCE [LARGE SCALE GENOMIC DNA]</scope>
</reference>
<dbReference type="EMBL" id="BGZK01000056">
    <property type="protein sequence ID" value="GBP13357.1"/>
    <property type="molecule type" value="Genomic_DNA"/>
</dbReference>
<gene>
    <name evidence="1" type="ORF">EVAR_8268_1</name>
</gene>
<evidence type="ECO:0000313" key="2">
    <source>
        <dbReference type="Proteomes" id="UP000299102"/>
    </source>
</evidence>
<keyword evidence="2" id="KW-1185">Reference proteome</keyword>
<name>A0A4C1TIT9_EUMVA</name>
<comment type="caution">
    <text evidence="1">The sequence shown here is derived from an EMBL/GenBank/DDBJ whole genome shotgun (WGS) entry which is preliminary data.</text>
</comment>
<evidence type="ECO:0000313" key="1">
    <source>
        <dbReference type="EMBL" id="GBP13357.1"/>
    </source>
</evidence>
<organism evidence="1 2">
    <name type="scientific">Eumeta variegata</name>
    <name type="common">Bagworm moth</name>
    <name type="synonym">Eumeta japonica</name>
    <dbReference type="NCBI Taxonomy" id="151549"/>
    <lineage>
        <taxon>Eukaryota</taxon>
        <taxon>Metazoa</taxon>
        <taxon>Ecdysozoa</taxon>
        <taxon>Arthropoda</taxon>
        <taxon>Hexapoda</taxon>
        <taxon>Insecta</taxon>
        <taxon>Pterygota</taxon>
        <taxon>Neoptera</taxon>
        <taxon>Endopterygota</taxon>
        <taxon>Lepidoptera</taxon>
        <taxon>Glossata</taxon>
        <taxon>Ditrysia</taxon>
        <taxon>Tineoidea</taxon>
        <taxon>Psychidae</taxon>
        <taxon>Oiketicinae</taxon>
        <taxon>Eumeta</taxon>
    </lineage>
</organism>
<proteinExistence type="predicted"/>
<dbReference type="AlphaFoldDB" id="A0A4C1TIT9"/>
<protein>
    <submittedName>
        <fullName evidence="1">Uncharacterized protein</fullName>
    </submittedName>
</protein>